<proteinExistence type="inferred from homology"/>
<dbReference type="PIRSF" id="PIRSF005211">
    <property type="entry name" value="Ab_hydro_YheT"/>
    <property type="match status" value="1"/>
</dbReference>
<gene>
    <name evidence="5" type="ORF">NX722_04830</name>
</gene>
<sequence length="329" mass="37635">MLPFSPCPGLKSPHLQTIWTPLFRKTQSLKRRRERFKTDDDDFIHLDWYGPEQSDRLTVLLHGLTGSSESKYITGLQTRLDQQGIQSVCINFRGCSGEPNLLPRSYHSGDSQELRGVLKHLKQQHPHKQLIAVGYSLGGNVLLKYQGEEGSSSLLSAAVAVSVPFRLDHCARQMNLGASRIYRNRFLNDMHRKMHDKLLFFRQQGWNDRAKELQQFTAYGYLKTFEAFDHYVTAALHGFLSGNDYYRKASCRFYLEGIASPTLIIHSSDDPFMTPDSVPKPEELSDSTQLELTRRGGHLGFIGGRPNHLNYWLEQRIPEFLAEHKPSPC</sequence>
<dbReference type="InterPro" id="IPR000952">
    <property type="entry name" value="AB_hydrolase_4_CS"/>
</dbReference>
<dbReference type="InterPro" id="IPR000073">
    <property type="entry name" value="AB_hydrolase_1"/>
</dbReference>
<dbReference type="EMBL" id="JAPFCC010000001">
    <property type="protein sequence ID" value="MCW7551975.1"/>
    <property type="molecule type" value="Genomic_DNA"/>
</dbReference>
<dbReference type="RefSeq" id="WP_262566965.1">
    <property type="nucleotide sequence ID" value="NZ_JAPFCC010000001.1"/>
</dbReference>
<dbReference type="InterPro" id="IPR050960">
    <property type="entry name" value="AB_hydrolase_4_sf"/>
</dbReference>
<dbReference type="InterPro" id="IPR012020">
    <property type="entry name" value="ABHD4"/>
</dbReference>
<dbReference type="PANTHER" id="PTHR10794">
    <property type="entry name" value="ABHYDROLASE DOMAIN-CONTAINING PROTEIN"/>
    <property type="match status" value="1"/>
</dbReference>
<evidence type="ECO:0000313" key="5">
    <source>
        <dbReference type="EMBL" id="MCW7551975.1"/>
    </source>
</evidence>
<comment type="similarity">
    <text evidence="1">Belongs to the AB hydrolase superfamily. AB hydrolase 4 family.</text>
</comment>
<dbReference type="GO" id="GO:0016787">
    <property type="term" value="F:hydrolase activity"/>
    <property type="evidence" value="ECO:0007669"/>
    <property type="project" value="UniProtKB-KW"/>
</dbReference>
<organism evidence="5 6">
    <name type="scientific">Endozoicomonas gorgoniicola</name>
    <dbReference type="NCBI Taxonomy" id="1234144"/>
    <lineage>
        <taxon>Bacteria</taxon>
        <taxon>Pseudomonadati</taxon>
        <taxon>Pseudomonadota</taxon>
        <taxon>Gammaproteobacteria</taxon>
        <taxon>Oceanospirillales</taxon>
        <taxon>Endozoicomonadaceae</taxon>
        <taxon>Endozoicomonas</taxon>
    </lineage>
</organism>
<dbReference type="Gene3D" id="3.40.50.1820">
    <property type="entry name" value="alpha/beta hydrolase"/>
    <property type="match status" value="1"/>
</dbReference>
<keyword evidence="2" id="KW-0719">Serine esterase</keyword>
<protein>
    <submittedName>
        <fullName evidence="5">Hydrolase</fullName>
    </submittedName>
</protein>
<dbReference type="PROSITE" id="PS01133">
    <property type="entry name" value="UPF0017"/>
    <property type="match status" value="1"/>
</dbReference>
<feature type="domain" description="AB hydrolase-1" evidence="4">
    <location>
        <begin position="59"/>
        <end position="302"/>
    </location>
</feature>
<accession>A0ABT3MRH3</accession>
<evidence type="ECO:0000313" key="6">
    <source>
        <dbReference type="Proteomes" id="UP001209854"/>
    </source>
</evidence>
<dbReference type="InterPro" id="IPR029058">
    <property type="entry name" value="AB_hydrolase_fold"/>
</dbReference>
<comment type="caution">
    <text evidence="5">The sequence shown here is derived from an EMBL/GenBank/DDBJ whole genome shotgun (WGS) entry which is preliminary data.</text>
</comment>
<evidence type="ECO:0000256" key="2">
    <source>
        <dbReference type="ARBA" id="ARBA00022487"/>
    </source>
</evidence>
<dbReference type="SUPFAM" id="SSF53474">
    <property type="entry name" value="alpha/beta-Hydrolases"/>
    <property type="match status" value="1"/>
</dbReference>
<dbReference type="NCBIfam" id="NF008218">
    <property type="entry name" value="PRK10985.1"/>
    <property type="match status" value="1"/>
</dbReference>
<evidence type="ECO:0000256" key="1">
    <source>
        <dbReference type="ARBA" id="ARBA00010884"/>
    </source>
</evidence>
<dbReference type="PANTHER" id="PTHR10794:SF94">
    <property type="entry name" value="ESTERASE YHET-RELATED"/>
    <property type="match status" value="1"/>
</dbReference>
<reference evidence="5 6" key="1">
    <citation type="submission" date="2022-10" db="EMBL/GenBank/DDBJ databases">
        <title>High-quality genome sequences of two octocoral-associated bacteria, Endozoicomonas euniceicola EF212 and Endozoicomonas gorgoniicola PS125.</title>
        <authorList>
            <person name="Chiou Y.-J."/>
            <person name="Chen Y.-H."/>
        </authorList>
    </citation>
    <scope>NUCLEOTIDE SEQUENCE [LARGE SCALE GENOMIC DNA]</scope>
    <source>
        <strain evidence="5 6">PS125</strain>
    </source>
</reference>
<evidence type="ECO:0000259" key="4">
    <source>
        <dbReference type="Pfam" id="PF00561"/>
    </source>
</evidence>
<evidence type="ECO:0000256" key="3">
    <source>
        <dbReference type="ARBA" id="ARBA00022801"/>
    </source>
</evidence>
<keyword evidence="6" id="KW-1185">Reference proteome</keyword>
<name>A0ABT3MRH3_9GAMM</name>
<dbReference type="Pfam" id="PF00561">
    <property type="entry name" value="Abhydrolase_1"/>
    <property type="match status" value="1"/>
</dbReference>
<dbReference type="Proteomes" id="UP001209854">
    <property type="component" value="Unassembled WGS sequence"/>
</dbReference>
<keyword evidence="3 5" id="KW-0378">Hydrolase</keyword>